<dbReference type="InterPro" id="IPR038721">
    <property type="entry name" value="IS701-like_DDE_dom"/>
</dbReference>
<feature type="domain" description="Transposase IS701-like DDE" evidence="1">
    <location>
        <begin position="5"/>
        <end position="117"/>
    </location>
</feature>
<evidence type="ECO:0000313" key="3">
    <source>
        <dbReference type="Proteomes" id="UP000253204"/>
    </source>
</evidence>
<evidence type="ECO:0000313" key="2">
    <source>
        <dbReference type="EMBL" id="RCV87104.1"/>
    </source>
</evidence>
<proteinExistence type="predicted"/>
<dbReference type="PANTHER" id="PTHR33627:SF1">
    <property type="entry name" value="TRANSPOSASE"/>
    <property type="match status" value="1"/>
</dbReference>
<organism evidence="2 3">
    <name type="scientific">Vreelandella rituensis</name>
    <dbReference type="NCBI Taxonomy" id="2282306"/>
    <lineage>
        <taxon>Bacteria</taxon>
        <taxon>Pseudomonadati</taxon>
        <taxon>Pseudomonadota</taxon>
        <taxon>Gammaproteobacteria</taxon>
        <taxon>Oceanospirillales</taxon>
        <taxon>Halomonadaceae</taxon>
        <taxon>Vreelandella</taxon>
    </lineage>
</organism>
<protein>
    <recommendedName>
        <fullName evidence="1">Transposase IS701-like DDE domain-containing protein</fullName>
    </recommendedName>
</protein>
<dbReference type="AlphaFoldDB" id="A0A368TR21"/>
<evidence type="ECO:0000259" key="1">
    <source>
        <dbReference type="Pfam" id="PF13546"/>
    </source>
</evidence>
<dbReference type="InterPro" id="IPR039365">
    <property type="entry name" value="IS701-like"/>
</dbReference>
<reference evidence="2 3" key="1">
    <citation type="submission" date="2018-07" db="EMBL/GenBank/DDBJ databases">
        <title>Halomonas rutogse sp. nov., isolated from Lake TangqianCo on Tibetan Plateau.</title>
        <authorList>
            <person name="Lu H."/>
            <person name="Xing P."/>
            <person name="Wu Q."/>
        </authorList>
    </citation>
    <scope>NUCLEOTIDE SEQUENCE [LARGE SCALE GENOMIC DNA]</scope>
    <source>
        <strain evidence="2 3">TQ8S</strain>
    </source>
</reference>
<comment type="caution">
    <text evidence="2">The sequence shown here is derived from an EMBL/GenBank/DDBJ whole genome shotgun (WGS) entry which is preliminary data.</text>
</comment>
<dbReference type="Proteomes" id="UP000253204">
    <property type="component" value="Unassembled WGS sequence"/>
</dbReference>
<dbReference type="EMBL" id="QPIJ01000055">
    <property type="protein sequence ID" value="RCV87104.1"/>
    <property type="molecule type" value="Genomic_DNA"/>
</dbReference>
<name>A0A368TR21_9GAMM</name>
<accession>A0A368TR21</accession>
<dbReference type="RefSeq" id="WP_114488118.1">
    <property type="nucleotide sequence ID" value="NZ_CBCSHM010000065.1"/>
</dbReference>
<dbReference type="Pfam" id="PF13546">
    <property type="entry name" value="DDE_5"/>
    <property type="match status" value="1"/>
</dbReference>
<dbReference type="PANTHER" id="PTHR33627">
    <property type="entry name" value="TRANSPOSASE"/>
    <property type="match status" value="1"/>
</dbReference>
<gene>
    <name evidence="2" type="ORF">DU506_17205</name>
</gene>
<keyword evidence="3" id="KW-1185">Reference proteome</keyword>
<sequence>MKRGFSRKGSILPACSVNTAGRVENSQIGVFLCYAGHSGSAFIDRERYLPKTWTQDGERCRQAWIPDSVGFSSKPELACQMLARAFDKNIPAGWVTGNYVYGGNRRLRLWLKSGNSHLCSPYHAMNL</sequence>
<dbReference type="OrthoDB" id="583339at2"/>